<keyword evidence="1" id="KW-0812">Transmembrane</keyword>
<proteinExistence type="predicted"/>
<keyword evidence="1" id="KW-0472">Membrane</keyword>
<dbReference type="Proteomes" id="UP001160148">
    <property type="component" value="Unassembled WGS sequence"/>
</dbReference>
<reference evidence="2 3" key="1">
    <citation type="submission" date="2023-01" db="EMBL/GenBank/DDBJ databases">
        <authorList>
            <person name="Whitehead M."/>
        </authorList>
    </citation>
    <scope>NUCLEOTIDE SEQUENCE [LARGE SCALE GENOMIC DNA]</scope>
</reference>
<organism evidence="2 3">
    <name type="scientific">Macrosiphum euphorbiae</name>
    <name type="common">potato aphid</name>
    <dbReference type="NCBI Taxonomy" id="13131"/>
    <lineage>
        <taxon>Eukaryota</taxon>
        <taxon>Metazoa</taxon>
        <taxon>Ecdysozoa</taxon>
        <taxon>Arthropoda</taxon>
        <taxon>Hexapoda</taxon>
        <taxon>Insecta</taxon>
        <taxon>Pterygota</taxon>
        <taxon>Neoptera</taxon>
        <taxon>Paraneoptera</taxon>
        <taxon>Hemiptera</taxon>
        <taxon>Sternorrhyncha</taxon>
        <taxon>Aphidomorpha</taxon>
        <taxon>Aphidoidea</taxon>
        <taxon>Aphididae</taxon>
        <taxon>Macrosiphini</taxon>
        <taxon>Macrosiphum</taxon>
    </lineage>
</organism>
<keyword evidence="3" id="KW-1185">Reference proteome</keyword>
<accession>A0AAV0WCJ7</accession>
<name>A0AAV0WCJ7_9HEMI</name>
<sequence length="136" mass="16015">MENPPNRRARRARRARRGRLRIDSWADVDASQAPLIIIQTTILSFFTVVVFLTPILVSCYATYYAYATELKLFYKLIIYPLTPNFPHSEVVRCCVEFLNSFLVTTLVLFIIVVWRTMYLWMQLIVELLYNGQLFLL</sequence>
<feature type="transmembrane region" description="Helical" evidence="1">
    <location>
        <begin position="42"/>
        <end position="66"/>
    </location>
</feature>
<dbReference type="AlphaFoldDB" id="A0AAV0WCJ7"/>
<protein>
    <submittedName>
        <fullName evidence="2">Uncharacterized protein</fullName>
    </submittedName>
</protein>
<evidence type="ECO:0000256" key="1">
    <source>
        <dbReference type="SAM" id="Phobius"/>
    </source>
</evidence>
<dbReference type="EMBL" id="CARXXK010000002">
    <property type="protein sequence ID" value="CAI6353336.1"/>
    <property type="molecule type" value="Genomic_DNA"/>
</dbReference>
<evidence type="ECO:0000313" key="2">
    <source>
        <dbReference type="EMBL" id="CAI6353336.1"/>
    </source>
</evidence>
<gene>
    <name evidence="2" type="ORF">MEUPH1_LOCUS9469</name>
</gene>
<comment type="caution">
    <text evidence="2">The sequence shown here is derived from an EMBL/GenBank/DDBJ whole genome shotgun (WGS) entry which is preliminary data.</text>
</comment>
<keyword evidence="1" id="KW-1133">Transmembrane helix</keyword>
<feature type="transmembrane region" description="Helical" evidence="1">
    <location>
        <begin position="97"/>
        <end position="114"/>
    </location>
</feature>
<evidence type="ECO:0000313" key="3">
    <source>
        <dbReference type="Proteomes" id="UP001160148"/>
    </source>
</evidence>